<organism evidence="6 7">
    <name type="scientific">Alkalibaculum bacchi</name>
    <dbReference type="NCBI Taxonomy" id="645887"/>
    <lineage>
        <taxon>Bacteria</taxon>
        <taxon>Bacillati</taxon>
        <taxon>Bacillota</taxon>
        <taxon>Clostridia</taxon>
        <taxon>Eubacteriales</taxon>
        <taxon>Eubacteriaceae</taxon>
        <taxon>Alkalibaculum</taxon>
    </lineage>
</organism>
<comment type="similarity">
    <text evidence="1">Belongs to the arginase family. Agmatinase subfamily.</text>
</comment>
<comment type="cofactor">
    <cofactor evidence="4">
        <name>Mn(2+)</name>
        <dbReference type="ChEBI" id="CHEBI:29035"/>
    </cofactor>
    <text evidence="4">Binds 2 manganese ions per subunit.</text>
</comment>
<dbReference type="GO" id="GO:0046872">
    <property type="term" value="F:metal ion binding"/>
    <property type="evidence" value="ECO:0007669"/>
    <property type="project" value="UniProtKB-KW"/>
</dbReference>
<dbReference type="RefSeq" id="WP_113921155.1">
    <property type="nucleotide sequence ID" value="NZ_CALNCS010000107.1"/>
</dbReference>
<feature type="binding site" evidence="4">
    <location>
        <position position="129"/>
    </location>
    <ligand>
        <name>Mn(2+)</name>
        <dbReference type="ChEBI" id="CHEBI:29035"/>
        <label>1</label>
    </ligand>
</feature>
<dbReference type="PIRSF" id="PIRSF036979">
    <property type="entry name" value="Arginase"/>
    <property type="match status" value="1"/>
</dbReference>
<reference evidence="6 7" key="1">
    <citation type="submission" date="2018-06" db="EMBL/GenBank/DDBJ databases">
        <title>Genomic Encyclopedia of Type Strains, Phase IV (KMG-IV): sequencing the most valuable type-strain genomes for metagenomic binning, comparative biology and taxonomic classification.</title>
        <authorList>
            <person name="Goeker M."/>
        </authorList>
    </citation>
    <scope>NUCLEOTIDE SEQUENCE [LARGE SCALE GENOMIC DNA]</scope>
    <source>
        <strain evidence="6 7">DSM 22112</strain>
    </source>
</reference>
<dbReference type="SUPFAM" id="SSF52768">
    <property type="entry name" value="Arginase/deacetylase"/>
    <property type="match status" value="1"/>
</dbReference>
<gene>
    <name evidence="6" type="ORF">DES36_1148</name>
</gene>
<comment type="caution">
    <text evidence="6">The sequence shown here is derived from an EMBL/GenBank/DDBJ whole genome shotgun (WGS) entry which is preliminary data.</text>
</comment>
<protein>
    <submittedName>
        <fullName evidence="6">Agmatinase</fullName>
    </submittedName>
</protein>
<evidence type="ECO:0000256" key="5">
    <source>
        <dbReference type="RuleBase" id="RU003684"/>
    </source>
</evidence>
<keyword evidence="3 5" id="KW-0378">Hydrolase</keyword>
<keyword evidence="2 4" id="KW-0479">Metal-binding</keyword>
<dbReference type="EMBL" id="QNRX01000014">
    <property type="protein sequence ID" value="RBP61326.1"/>
    <property type="molecule type" value="Genomic_DNA"/>
</dbReference>
<sequence>MEKFLGCETNYEQADIVIFGAPFDSTTSFRPGTRFASRTMRAESFGLETYSPYLDADMEDQKVCDDGDLELCFGDPKSALDAIEEKTAQILKDHKLPVMIGGEHLVTLGALRAAHSKHSDLHIIHFDAHTDLRNDYLGATLSHATVLRRAWDLVGDGRIFQFGIRSGERVEFEWAKDHVHLQKFDFMGLEDVIMSLQGKPIYFTLDLDVLDPSVFPGTGTPEPGGVNFLQLLEAVRKVCKLDIVACDINELCPVYDQSGVSTAVALKIMRELLLELSIKNK</sequence>
<feature type="binding site" evidence="4">
    <location>
        <position position="104"/>
    </location>
    <ligand>
        <name>Mn(2+)</name>
        <dbReference type="ChEBI" id="CHEBI:29035"/>
        <label>1</label>
    </ligand>
</feature>
<feature type="binding site" evidence="4">
    <location>
        <position position="208"/>
    </location>
    <ligand>
        <name>Mn(2+)</name>
        <dbReference type="ChEBI" id="CHEBI:29035"/>
        <label>1</label>
    </ligand>
</feature>
<name>A0A366I2A7_9FIRM</name>
<evidence type="ECO:0000256" key="3">
    <source>
        <dbReference type="ARBA" id="ARBA00022801"/>
    </source>
</evidence>
<feature type="binding site" evidence="4">
    <location>
        <position position="206"/>
    </location>
    <ligand>
        <name>Mn(2+)</name>
        <dbReference type="ChEBI" id="CHEBI:29035"/>
        <label>1</label>
    </ligand>
</feature>
<dbReference type="InterPro" id="IPR006035">
    <property type="entry name" value="Ureohydrolase"/>
</dbReference>
<evidence type="ECO:0000256" key="2">
    <source>
        <dbReference type="ARBA" id="ARBA00022723"/>
    </source>
</evidence>
<evidence type="ECO:0000313" key="7">
    <source>
        <dbReference type="Proteomes" id="UP000253490"/>
    </source>
</evidence>
<feature type="binding site" evidence="4">
    <location>
        <position position="127"/>
    </location>
    <ligand>
        <name>Mn(2+)</name>
        <dbReference type="ChEBI" id="CHEBI:29035"/>
        <label>1</label>
    </ligand>
</feature>
<keyword evidence="7" id="KW-1185">Reference proteome</keyword>
<dbReference type="NCBIfam" id="TIGR01230">
    <property type="entry name" value="agmatinase"/>
    <property type="match status" value="1"/>
</dbReference>
<dbReference type="CDD" id="cd11593">
    <property type="entry name" value="Agmatinase-like_2"/>
    <property type="match status" value="1"/>
</dbReference>
<dbReference type="GO" id="GO:0008783">
    <property type="term" value="F:agmatinase activity"/>
    <property type="evidence" value="ECO:0007669"/>
    <property type="project" value="TreeGrafter"/>
</dbReference>
<dbReference type="AlphaFoldDB" id="A0A366I2A7"/>
<dbReference type="Pfam" id="PF00491">
    <property type="entry name" value="Arginase"/>
    <property type="match status" value="1"/>
</dbReference>
<dbReference type="PROSITE" id="PS51409">
    <property type="entry name" value="ARGINASE_2"/>
    <property type="match status" value="1"/>
</dbReference>
<keyword evidence="4" id="KW-0464">Manganese</keyword>
<dbReference type="InterPro" id="IPR023696">
    <property type="entry name" value="Ureohydrolase_dom_sf"/>
</dbReference>
<evidence type="ECO:0000256" key="1">
    <source>
        <dbReference type="ARBA" id="ARBA00009227"/>
    </source>
</evidence>
<dbReference type="PROSITE" id="PS01053">
    <property type="entry name" value="ARGINASE_1"/>
    <property type="match status" value="1"/>
</dbReference>
<dbReference type="InterPro" id="IPR020855">
    <property type="entry name" value="Ureohydrolase_Mn_BS"/>
</dbReference>
<accession>A0A366I2A7</accession>
<dbReference type="PANTHER" id="PTHR11358:SF26">
    <property type="entry name" value="GUANIDINO ACID HYDROLASE, MITOCHONDRIAL"/>
    <property type="match status" value="1"/>
</dbReference>
<dbReference type="OrthoDB" id="9788689at2"/>
<dbReference type="PANTHER" id="PTHR11358">
    <property type="entry name" value="ARGINASE/AGMATINASE"/>
    <property type="match status" value="1"/>
</dbReference>
<dbReference type="Proteomes" id="UP000253490">
    <property type="component" value="Unassembled WGS sequence"/>
</dbReference>
<dbReference type="GO" id="GO:0033389">
    <property type="term" value="P:putrescine biosynthetic process from arginine, via agmatine"/>
    <property type="evidence" value="ECO:0007669"/>
    <property type="project" value="TreeGrafter"/>
</dbReference>
<dbReference type="Gene3D" id="3.40.800.10">
    <property type="entry name" value="Ureohydrolase domain"/>
    <property type="match status" value="1"/>
</dbReference>
<evidence type="ECO:0000256" key="4">
    <source>
        <dbReference type="PIRSR" id="PIRSR036979-1"/>
    </source>
</evidence>
<feature type="binding site" evidence="4">
    <location>
        <position position="131"/>
    </location>
    <ligand>
        <name>Mn(2+)</name>
        <dbReference type="ChEBI" id="CHEBI:29035"/>
        <label>1</label>
    </ligand>
</feature>
<proteinExistence type="inferred from homology"/>
<evidence type="ECO:0000313" key="6">
    <source>
        <dbReference type="EMBL" id="RBP61326.1"/>
    </source>
</evidence>
<dbReference type="InterPro" id="IPR005925">
    <property type="entry name" value="Agmatinase-rel"/>
</dbReference>